<dbReference type="RefSeq" id="WP_128121012.1">
    <property type="nucleotide sequence ID" value="NZ_QNTV01000012.1"/>
</dbReference>
<keyword evidence="2" id="KW-0378">Hydrolase</keyword>
<dbReference type="InterPro" id="IPR005659">
    <property type="entry name" value="Chemorcpt_Glu_NH3ase_CheD"/>
</dbReference>
<sequence>MTAPRFLMPGEYLFGPLQEPVATLLGSCVAVTLWHPRCRLLAVSHFVVPRSASDQDDTRTGEAVFARLQRDMVRHCTAPEEYRKGLYGGGTCLQPGRRNSLQIGLMNIAFAREQFALLGWRVDDEQLGGLGYRRLTVDGRDGRLSCQSFTTANLLEGTA</sequence>
<evidence type="ECO:0000313" key="3">
    <source>
        <dbReference type="EMBL" id="RBA55710.1"/>
    </source>
</evidence>
<name>A0A365PT73_9GAMM</name>
<dbReference type="EMBL" id="QNTV01000012">
    <property type="protein sequence ID" value="RBA55710.1"/>
    <property type="molecule type" value="Genomic_DNA"/>
</dbReference>
<dbReference type="CDD" id="cd16352">
    <property type="entry name" value="CheD"/>
    <property type="match status" value="1"/>
</dbReference>
<dbReference type="Gene3D" id="3.30.1330.200">
    <property type="match status" value="1"/>
</dbReference>
<accession>A0A365PT73</accession>
<reference evidence="3 4" key="1">
    <citation type="submission" date="2018-06" db="EMBL/GenBank/DDBJ databases">
        <title>Whole genome sequencing of four bacterial strains from South Shetland trench revealing bio-synthetic gene clusters.</title>
        <authorList>
            <person name="Abdel-Mageed W.M."/>
            <person name="Lehri B."/>
            <person name="Jarmusch S.A."/>
            <person name="Miranda K."/>
            <person name="Goodfellow M."/>
            <person name="Jaspars M."/>
            <person name="Karlyshev A.V."/>
        </authorList>
    </citation>
    <scope>NUCLEOTIDE SEQUENCE [LARGE SCALE GENOMIC DNA]</scope>
    <source>
        <strain evidence="3 4">SST2</strain>
    </source>
</reference>
<dbReference type="AlphaFoldDB" id="A0A365PT73"/>
<dbReference type="PANTHER" id="PTHR35147">
    <property type="entry name" value="CHEMORECEPTOR GLUTAMINE DEAMIDASE CHED-RELATED"/>
    <property type="match status" value="1"/>
</dbReference>
<evidence type="ECO:0000256" key="2">
    <source>
        <dbReference type="ARBA" id="ARBA00022801"/>
    </source>
</evidence>
<dbReference type="PANTHER" id="PTHR35147:SF3">
    <property type="entry name" value="CHEMORECEPTOR GLUTAMINE DEAMIDASE CHED 1-RELATED"/>
    <property type="match status" value="1"/>
</dbReference>
<dbReference type="InterPro" id="IPR038592">
    <property type="entry name" value="CheD-like_sf"/>
</dbReference>
<dbReference type="SUPFAM" id="SSF64438">
    <property type="entry name" value="CNF1/YfiH-like putative cysteine hydrolases"/>
    <property type="match status" value="1"/>
</dbReference>
<evidence type="ECO:0000256" key="1">
    <source>
        <dbReference type="ARBA" id="ARBA00022500"/>
    </source>
</evidence>
<dbReference type="GO" id="GO:0006935">
    <property type="term" value="P:chemotaxis"/>
    <property type="evidence" value="ECO:0007669"/>
    <property type="project" value="UniProtKB-KW"/>
</dbReference>
<dbReference type="InterPro" id="IPR011324">
    <property type="entry name" value="Cytotoxic_necrot_fac-like_cat"/>
</dbReference>
<evidence type="ECO:0000313" key="4">
    <source>
        <dbReference type="Proteomes" id="UP000252554"/>
    </source>
</evidence>
<comment type="caution">
    <text evidence="3">The sequence shown here is derived from an EMBL/GenBank/DDBJ whole genome shotgun (WGS) entry which is preliminary data.</text>
</comment>
<dbReference type="Proteomes" id="UP000252554">
    <property type="component" value="Unassembled WGS sequence"/>
</dbReference>
<dbReference type="Pfam" id="PF03975">
    <property type="entry name" value="CheD"/>
    <property type="match status" value="1"/>
</dbReference>
<dbReference type="GO" id="GO:0050568">
    <property type="term" value="F:protein-glutamine glutaminase activity"/>
    <property type="evidence" value="ECO:0007669"/>
    <property type="project" value="InterPro"/>
</dbReference>
<proteinExistence type="predicted"/>
<gene>
    <name evidence="3" type="ORF">DQ403_15540</name>
</gene>
<keyword evidence="1" id="KW-0145">Chemotaxis</keyword>
<protein>
    <submittedName>
        <fullName evidence="3">Chemotaxis protein</fullName>
    </submittedName>
</protein>
<organism evidence="3 4">
    <name type="scientific">Stutzerimonas zhaodongensis</name>
    <dbReference type="NCBI Taxonomy" id="1176257"/>
    <lineage>
        <taxon>Bacteria</taxon>
        <taxon>Pseudomonadati</taxon>
        <taxon>Pseudomonadota</taxon>
        <taxon>Gammaproteobacteria</taxon>
        <taxon>Pseudomonadales</taxon>
        <taxon>Pseudomonadaceae</taxon>
        <taxon>Stutzerimonas</taxon>
    </lineage>
</organism>